<dbReference type="PRINTS" id="PR00866">
    <property type="entry name" value="RNADNAPOLMS"/>
</dbReference>
<dbReference type="RefSeq" id="WP_117458723.1">
    <property type="nucleotide sequence ID" value="NZ_QRHN01000041.1"/>
</dbReference>
<dbReference type="InterPro" id="IPR051083">
    <property type="entry name" value="GrpII_Intron_Splice-Mob/Def"/>
</dbReference>
<dbReference type="InterPro" id="IPR013597">
    <property type="entry name" value="Mat_intron_G2"/>
</dbReference>
<evidence type="ECO:0000256" key="2">
    <source>
        <dbReference type="ARBA" id="ARBA00022679"/>
    </source>
</evidence>
<accession>A0A414Q441</accession>
<evidence type="ECO:0000256" key="8">
    <source>
        <dbReference type="ARBA" id="ARBA00034120"/>
    </source>
</evidence>
<sequence>MKTDNTLLDKMLSEENLGLALAQVRRNRGACGIDGMEVSDLKDYLDENLDEIKESIRKRTYKPQPVKRVEIPKPDGGVRKLGVPTVLDRFVQQAIAQVLIPIYEPKFSDNSFGFRPNRCCEMAIIKALEYMNDGFQWVVDIDLEKFFDTVNHDKLISLVMKDVKSGEIVSLIRKFLVSGIMVDKEYKESIIGTPQGGNLSPLLSNIILNELDKELEARGLRFTRYADDCIILVGSSKAADRVMANISKYIENKLGLKVNMTKSKVSKPNDIKYLGFGFYYDEFHRQWKAKPHQVSINKLKDKLKKLTKRSWSVSWEYRCTKLRQLIIGWVNYYRIGQFKMICQKIDRWIRFRIRMYLWKKWKTNKNRERQLRKLGAYQWQAKTWSNTRKSYARCASTFLLSVITNGLLNRKGLPSLTDQYQLKHISV</sequence>
<dbReference type="NCBIfam" id="TIGR04416">
    <property type="entry name" value="group_II_RT_mat"/>
    <property type="match status" value="1"/>
</dbReference>
<evidence type="ECO:0000259" key="10">
    <source>
        <dbReference type="PROSITE" id="PS50878"/>
    </source>
</evidence>
<dbReference type="InterPro" id="IPR000123">
    <property type="entry name" value="Reverse_transcriptase_msDNA"/>
</dbReference>
<dbReference type="GO" id="GO:0046872">
    <property type="term" value="F:metal ion binding"/>
    <property type="evidence" value="ECO:0007669"/>
    <property type="project" value="UniProtKB-KW"/>
</dbReference>
<dbReference type="GO" id="GO:0003964">
    <property type="term" value="F:RNA-directed DNA polymerase activity"/>
    <property type="evidence" value="ECO:0007669"/>
    <property type="project" value="UniProtKB-KW"/>
</dbReference>
<gene>
    <name evidence="11" type="primary">ltrA</name>
    <name evidence="11" type="ORF">DW658_15140</name>
</gene>
<comment type="caution">
    <text evidence="11">The sequence shown here is derived from an EMBL/GenBank/DDBJ whole genome shotgun (WGS) entry which is preliminary data.</text>
</comment>
<dbReference type="EMBL" id="QRHN01000041">
    <property type="protein sequence ID" value="RHF75536.1"/>
    <property type="molecule type" value="Genomic_DNA"/>
</dbReference>
<keyword evidence="5" id="KW-0460">Magnesium</keyword>
<evidence type="ECO:0000256" key="4">
    <source>
        <dbReference type="ARBA" id="ARBA00022723"/>
    </source>
</evidence>
<dbReference type="GO" id="GO:0051607">
    <property type="term" value="P:defense response to virus"/>
    <property type="evidence" value="ECO:0007669"/>
    <property type="project" value="UniProtKB-KW"/>
</dbReference>
<reference evidence="11 12" key="1">
    <citation type="submission" date="2018-08" db="EMBL/GenBank/DDBJ databases">
        <title>A genome reference for cultivated species of the human gut microbiota.</title>
        <authorList>
            <person name="Zou Y."/>
            <person name="Xue W."/>
            <person name="Luo G."/>
        </authorList>
    </citation>
    <scope>NUCLEOTIDE SEQUENCE [LARGE SCALE GENOMIC DNA]</scope>
    <source>
        <strain evidence="11 12">AM23-7AC</strain>
    </source>
</reference>
<keyword evidence="2 11" id="KW-0808">Transferase</keyword>
<evidence type="ECO:0000256" key="5">
    <source>
        <dbReference type="ARBA" id="ARBA00022842"/>
    </source>
</evidence>
<dbReference type="AlphaFoldDB" id="A0A414Q441"/>
<dbReference type="InterPro" id="IPR030931">
    <property type="entry name" value="Group_II_RT_mat"/>
</dbReference>
<dbReference type="Pfam" id="PF00078">
    <property type="entry name" value="RVT_1"/>
    <property type="match status" value="1"/>
</dbReference>
<comment type="catalytic activity">
    <reaction evidence="9">
        <text>DNA(n) + a 2'-deoxyribonucleoside 5'-triphosphate = DNA(n+1) + diphosphate</text>
        <dbReference type="Rhea" id="RHEA:22508"/>
        <dbReference type="Rhea" id="RHEA-COMP:17339"/>
        <dbReference type="Rhea" id="RHEA-COMP:17340"/>
        <dbReference type="ChEBI" id="CHEBI:33019"/>
        <dbReference type="ChEBI" id="CHEBI:61560"/>
        <dbReference type="ChEBI" id="CHEBI:173112"/>
        <dbReference type="EC" id="2.7.7.49"/>
    </reaction>
</comment>
<evidence type="ECO:0000313" key="12">
    <source>
        <dbReference type="Proteomes" id="UP000285666"/>
    </source>
</evidence>
<feature type="domain" description="Reverse transcriptase" evidence="10">
    <location>
        <begin position="52"/>
        <end position="278"/>
    </location>
</feature>
<evidence type="ECO:0000256" key="6">
    <source>
        <dbReference type="ARBA" id="ARBA00022918"/>
    </source>
</evidence>
<dbReference type="EC" id="2.7.7.49" evidence="1"/>
<dbReference type="Proteomes" id="UP000285666">
    <property type="component" value="Unassembled WGS sequence"/>
</dbReference>
<organism evidence="11 12">
    <name type="scientific">Dorea formicigenerans</name>
    <dbReference type="NCBI Taxonomy" id="39486"/>
    <lineage>
        <taxon>Bacteria</taxon>
        <taxon>Bacillati</taxon>
        <taxon>Bacillota</taxon>
        <taxon>Clostridia</taxon>
        <taxon>Lachnospirales</taxon>
        <taxon>Lachnospiraceae</taxon>
        <taxon>Dorea</taxon>
    </lineage>
</organism>
<keyword evidence="7" id="KW-0051">Antiviral defense</keyword>
<dbReference type="PANTHER" id="PTHR34047:SF8">
    <property type="entry name" value="PROTEIN YKFC"/>
    <property type="match status" value="1"/>
</dbReference>
<protein>
    <recommendedName>
        <fullName evidence="1">RNA-directed DNA polymerase</fullName>
        <ecNumber evidence="1">2.7.7.49</ecNumber>
    </recommendedName>
</protein>
<dbReference type="InterPro" id="IPR000477">
    <property type="entry name" value="RT_dom"/>
</dbReference>
<evidence type="ECO:0000256" key="7">
    <source>
        <dbReference type="ARBA" id="ARBA00023118"/>
    </source>
</evidence>
<keyword evidence="6 11" id="KW-0695">RNA-directed DNA polymerase</keyword>
<dbReference type="GO" id="GO:0003723">
    <property type="term" value="F:RNA binding"/>
    <property type="evidence" value="ECO:0007669"/>
    <property type="project" value="InterPro"/>
</dbReference>
<comment type="similarity">
    <text evidence="8">Belongs to the bacterial reverse transcriptase family.</text>
</comment>
<dbReference type="Pfam" id="PF08388">
    <property type="entry name" value="GIIM"/>
    <property type="match status" value="1"/>
</dbReference>
<proteinExistence type="inferred from homology"/>
<dbReference type="SUPFAM" id="SSF56672">
    <property type="entry name" value="DNA/RNA polymerases"/>
    <property type="match status" value="1"/>
</dbReference>
<dbReference type="CDD" id="cd01651">
    <property type="entry name" value="RT_G2_intron"/>
    <property type="match status" value="1"/>
</dbReference>
<dbReference type="PROSITE" id="PS50878">
    <property type="entry name" value="RT_POL"/>
    <property type="match status" value="1"/>
</dbReference>
<evidence type="ECO:0000256" key="9">
    <source>
        <dbReference type="ARBA" id="ARBA00048173"/>
    </source>
</evidence>
<evidence type="ECO:0000256" key="3">
    <source>
        <dbReference type="ARBA" id="ARBA00022695"/>
    </source>
</evidence>
<keyword evidence="4" id="KW-0479">Metal-binding</keyword>
<evidence type="ECO:0000256" key="1">
    <source>
        <dbReference type="ARBA" id="ARBA00012493"/>
    </source>
</evidence>
<name>A0A414Q441_9FIRM</name>
<evidence type="ECO:0000313" key="11">
    <source>
        <dbReference type="EMBL" id="RHF75536.1"/>
    </source>
</evidence>
<keyword evidence="3 11" id="KW-0548">Nucleotidyltransferase</keyword>
<dbReference type="PANTHER" id="PTHR34047">
    <property type="entry name" value="NUCLEAR INTRON MATURASE 1, MITOCHONDRIAL-RELATED"/>
    <property type="match status" value="1"/>
</dbReference>
<dbReference type="InterPro" id="IPR043502">
    <property type="entry name" value="DNA/RNA_pol_sf"/>
</dbReference>